<evidence type="ECO:0000313" key="3">
    <source>
        <dbReference type="Proteomes" id="UP000606974"/>
    </source>
</evidence>
<accession>A0A8H7E4W3</accession>
<gene>
    <name evidence="2" type="ORF">GJ744_006221</name>
</gene>
<keyword evidence="3" id="KW-1185">Reference proteome</keyword>
<evidence type="ECO:0008006" key="4">
    <source>
        <dbReference type="Google" id="ProtNLM"/>
    </source>
</evidence>
<organism evidence="2 3">
    <name type="scientific">Endocarpon pusillum</name>
    <dbReference type="NCBI Taxonomy" id="364733"/>
    <lineage>
        <taxon>Eukaryota</taxon>
        <taxon>Fungi</taxon>
        <taxon>Dikarya</taxon>
        <taxon>Ascomycota</taxon>
        <taxon>Pezizomycotina</taxon>
        <taxon>Eurotiomycetes</taxon>
        <taxon>Chaetothyriomycetidae</taxon>
        <taxon>Verrucariales</taxon>
        <taxon>Verrucariaceae</taxon>
        <taxon>Endocarpon</taxon>
    </lineage>
</organism>
<reference evidence="2" key="1">
    <citation type="submission" date="2020-02" db="EMBL/GenBank/DDBJ databases">
        <authorList>
            <person name="Palmer J.M."/>
        </authorList>
    </citation>
    <scope>NUCLEOTIDE SEQUENCE</scope>
    <source>
        <strain evidence="2">EPUS1.4</strain>
        <tissue evidence="2">Thallus</tissue>
    </source>
</reference>
<protein>
    <recommendedName>
        <fullName evidence="4">F-box domain-containing protein</fullName>
    </recommendedName>
</protein>
<evidence type="ECO:0000313" key="2">
    <source>
        <dbReference type="EMBL" id="KAF7510609.1"/>
    </source>
</evidence>
<dbReference type="Proteomes" id="UP000606974">
    <property type="component" value="Unassembled WGS sequence"/>
</dbReference>
<proteinExistence type="predicted"/>
<feature type="region of interest" description="Disordered" evidence="1">
    <location>
        <begin position="285"/>
        <end position="308"/>
    </location>
</feature>
<dbReference type="EMBL" id="JAACFV010000028">
    <property type="protein sequence ID" value="KAF7510609.1"/>
    <property type="molecule type" value="Genomic_DNA"/>
</dbReference>
<dbReference type="OrthoDB" id="5427059at2759"/>
<feature type="compositionally biased region" description="Basic and acidic residues" evidence="1">
    <location>
        <begin position="294"/>
        <end position="308"/>
    </location>
</feature>
<comment type="caution">
    <text evidence="2">The sequence shown here is derived from an EMBL/GenBank/DDBJ whole genome shotgun (WGS) entry which is preliminary data.</text>
</comment>
<name>A0A8H7E4W3_9EURO</name>
<evidence type="ECO:0000256" key="1">
    <source>
        <dbReference type="SAM" id="MobiDB-lite"/>
    </source>
</evidence>
<sequence length="439" mass="50595">MAINPKAAKSTTLETLPAELRIQILLALTDLASLRSLIRASPSYHASYRKAGRQKVLAHIAFQQLDRRLWPDALAAVRTARFHEPPSEYHRVHERWHLEAQRATTFIDEYSEVRSDGPNSNADPEWLSCRTLTEAVELLNLVEAVKYVVADYSRFVASNMTVTTLAQPVLNLSHMEQFRIYRAMYRFQIYCHFFGDNPVLVQPGYHDVTKGQHPSKRFLPSFAPWEILEMACIWHYLSSRWASIIHEVSDVKTKTGSRPHKETDLGYLISDLDIAIRYSDLVEYGSSPDSDNEDYQKDMAKRRRESLAHEGPHHLAKVLANGTFKRRQAAVDRYPHDQFQPFAELHEYLSYQGGLIHPADKYEKQGILAQLSKIPESEQPSRGWEWFCDKYDIASLGIGPDISDAWDDIRECAGRHELRWGFPFWDREKLESWGLIPSA</sequence>
<dbReference type="AlphaFoldDB" id="A0A8H7E4W3"/>